<dbReference type="InterPro" id="IPR044515">
    <property type="entry name" value="ABTB1"/>
</dbReference>
<dbReference type="Proteomes" id="UP000075714">
    <property type="component" value="Unassembled WGS sequence"/>
</dbReference>
<comment type="caution">
    <text evidence="6">The sequence shown here is derived from an EMBL/GenBank/DDBJ whole genome shotgun (WGS) entry which is preliminary data.</text>
</comment>
<evidence type="ECO:0000313" key="7">
    <source>
        <dbReference type="Proteomes" id="UP000075714"/>
    </source>
</evidence>
<accession>A0A150GIR8</accession>
<evidence type="ECO:0000256" key="4">
    <source>
        <dbReference type="SAM" id="MobiDB-lite"/>
    </source>
</evidence>
<dbReference type="PANTHER" id="PTHR46231:SF1">
    <property type="entry name" value="ANKYRIN REPEAT AND BTB_POZ DOMAIN-CONTAINING PROTEIN 1"/>
    <property type="match status" value="1"/>
</dbReference>
<evidence type="ECO:0000256" key="2">
    <source>
        <dbReference type="ARBA" id="ARBA00022737"/>
    </source>
</evidence>
<dbReference type="EMBL" id="LSYV01000021">
    <property type="protein sequence ID" value="KXZ49711.1"/>
    <property type="molecule type" value="Genomic_DNA"/>
</dbReference>
<dbReference type="Gene3D" id="2.120.10.30">
    <property type="entry name" value="TolB, C-terminal domain"/>
    <property type="match status" value="1"/>
</dbReference>
<gene>
    <name evidence="6" type="ORF">GPECTOR_20g568</name>
</gene>
<evidence type="ECO:0000259" key="5">
    <source>
        <dbReference type="PROSITE" id="PS50097"/>
    </source>
</evidence>
<dbReference type="PANTHER" id="PTHR46231">
    <property type="entry name" value="ANKYRIN REPEAT AND BTB/POZ DOMAIN-CONTAINING PROTEIN 1"/>
    <property type="match status" value="1"/>
</dbReference>
<dbReference type="GO" id="GO:0005737">
    <property type="term" value="C:cytoplasm"/>
    <property type="evidence" value="ECO:0007669"/>
    <property type="project" value="TreeGrafter"/>
</dbReference>
<feature type="domain" description="BTB" evidence="5">
    <location>
        <begin position="468"/>
        <end position="574"/>
    </location>
</feature>
<feature type="compositionally biased region" description="Pro residues" evidence="4">
    <location>
        <begin position="78"/>
        <end position="96"/>
    </location>
</feature>
<keyword evidence="2" id="KW-0677">Repeat</keyword>
<dbReference type="AlphaFoldDB" id="A0A150GIR8"/>
<dbReference type="SMART" id="SM00225">
    <property type="entry name" value="BTB"/>
    <property type="match status" value="1"/>
</dbReference>
<dbReference type="Gene3D" id="3.30.710.10">
    <property type="entry name" value="Potassium Channel Kv1.1, Chain A"/>
    <property type="match status" value="1"/>
</dbReference>
<dbReference type="OrthoDB" id="9997739at2759"/>
<dbReference type="CDD" id="cd18186">
    <property type="entry name" value="BTB_POZ_ZBTB_KLHL-like"/>
    <property type="match status" value="1"/>
</dbReference>
<dbReference type="InterPro" id="IPR011333">
    <property type="entry name" value="SKP1/BTB/POZ_sf"/>
</dbReference>
<evidence type="ECO:0000256" key="1">
    <source>
        <dbReference type="ARBA" id="ARBA00004906"/>
    </source>
</evidence>
<dbReference type="GO" id="GO:0000151">
    <property type="term" value="C:ubiquitin ligase complex"/>
    <property type="evidence" value="ECO:0007669"/>
    <property type="project" value="TreeGrafter"/>
</dbReference>
<feature type="region of interest" description="Disordered" evidence="4">
    <location>
        <begin position="208"/>
        <end position="238"/>
    </location>
</feature>
<name>A0A150GIR8_GONPE</name>
<evidence type="ECO:0000256" key="3">
    <source>
        <dbReference type="ARBA" id="ARBA00023043"/>
    </source>
</evidence>
<dbReference type="InterPro" id="IPR011042">
    <property type="entry name" value="6-blade_b-propeller_TolB-like"/>
</dbReference>
<dbReference type="InterPro" id="IPR000210">
    <property type="entry name" value="BTB/POZ_dom"/>
</dbReference>
<dbReference type="PROSITE" id="PS50097">
    <property type="entry name" value="BTB"/>
    <property type="match status" value="1"/>
</dbReference>
<feature type="compositionally biased region" description="Low complexity" evidence="4">
    <location>
        <begin position="213"/>
        <end position="230"/>
    </location>
</feature>
<organism evidence="6 7">
    <name type="scientific">Gonium pectorale</name>
    <name type="common">Green alga</name>
    <dbReference type="NCBI Taxonomy" id="33097"/>
    <lineage>
        <taxon>Eukaryota</taxon>
        <taxon>Viridiplantae</taxon>
        <taxon>Chlorophyta</taxon>
        <taxon>core chlorophytes</taxon>
        <taxon>Chlorophyceae</taxon>
        <taxon>CS clade</taxon>
        <taxon>Chlamydomonadales</taxon>
        <taxon>Volvocaceae</taxon>
        <taxon>Gonium</taxon>
    </lineage>
</organism>
<evidence type="ECO:0000313" key="6">
    <source>
        <dbReference type="EMBL" id="KXZ49711.1"/>
    </source>
</evidence>
<comment type="pathway">
    <text evidence="1">Protein modification; protein ubiquitination.</text>
</comment>
<feature type="region of interest" description="Disordered" evidence="4">
    <location>
        <begin position="68"/>
        <end position="100"/>
    </location>
</feature>
<dbReference type="InterPro" id="IPR011041">
    <property type="entry name" value="Quinoprot_gluc/sorb_DH_b-prop"/>
</dbReference>
<proteinExistence type="predicted"/>
<dbReference type="SUPFAM" id="SSF54695">
    <property type="entry name" value="POZ domain"/>
    <property type="match status" value="1"/>
</dbReference>
<reference evidence="7" key="1">
    <citation type="journal article" date="2016" name="Nat. Commun.">
        <title>The Gonium pectorale genome demonstrates co-option of cell cycle regulation during the evolution of multicellularity.</title>
        <authorList>
            <person name="Hanschen E.R."/>
            <person name="Marriage T.N."/>
            <person name="Ferris P.J."/>
            <person name="Hamaji T."/>
            <person name="Toyoda A."/>
            <person name="Fujiyama A."/>
            <person name="Neme R."/>
            <person name="Noguchi H."/>
            <person name="Minakuchi Y."/>
            <person name="Suzuki M."/>
            <person name="Kawai-Toyooka H."/>
            <person name="Smith D.R."/>
            <person name="Sparks H."/>
            <person name="Anderson J."/>
            <person name="Bakaric R."/>
            <person name="Luria V."/>
            <person name="Karger A."/>
            <person name="Kirschner M.W."/>
            <person name="Durand P.M."/>
            <person name="Michod R.E."/>
            <person name="Nozaki H."/>
            <person name="Olson B.J."/>
        </authorList>
    </citation>
    <scope>NUCLEOTIDE SEQUENCE [LARGE SCALE GENOMIC DNA]</scope>
    <source>
        <strain evidence="7">NIES-2863</strain>
    </source>
</reference>
<protein>
    <recommendedName>
        <fullName evidence="5">BTB domain-containing protein</fullName>
    </recommendedName>
</protein>
<keyword evidence="7" id="KW-1185">Reference proteome</keyword>
<dbReference type="SUPFAM" id="SSF50952">
    <property type="entry name" value="Soluble quinoprotein glucose dehydrogenase"/>
    <property type="match status" value="1"/>
</dbReference>
<sequence length="691" mass="69617">MACLRATVAVTGPVALVSRPNPNRGRGPAGAPPVQTLILHDVSGSMGFAALGGSEEAAHGCVGPVGHMLSLQKSQPPASDPPPGALRLQPPKPAEPYVPQQPLRGAAYEPTTGAVYFAEGYALMRLNDYDTVAVVAGRAAERGVIDGVADIARFNSIVSLAADGEGGLLVADGPRIRRVRLAPALPPAPPSPPAGTPPERLIKEAAAPKHDTSPAPAKAGGASDGSAATSGNGGRALKSDPAALEAALTSLVKARMSDGAAAISAVSVETLYTRPDGAAWTGLAFNAATGSLLATTSTALYRLRLPAAAPTADAALGGGTSVSVKPLLVSGKHGATGSADGVWQEARFAGIAGVTVDARGGVAWLVDQTRLRFVDLCTGAVKTLAADLSYYLNAPSILPNGNLAVCSTSNIVTVFGTSLAPPAAATADAAIAADGEAAGAAPDQPPPPPQLLLWGADPVVCGHHDPTTDVAVAVSEAASRGKASVSRFRAHRAVLAGACGYFRQLFYGEKPLPEAAAATVKASPEAAAGPTATAAACITTNNATAAAAPAGSDPEVELRDADPAAFAALLRHCYRYLPVGGGDPLPATPPHLLRAVAELAERLQAPAAAAEAQRRLLAGCWPEEAVDLMLWAESRGPAFNGLVEGLRAFVLRHAAAVVEAAPDSVARLAAGSPELMAQLYVATVQQDVKAA</sequence>
<keyword evidence="3" id="KW-0040">ANK repeat</keyword>